<dbReference type="Gene3D" id="3.40.1190.20">
    <property type="match status" value="1"/>
</dbReference>
<sequence>MRNLHTWTQVPGPAIAGMTMAVDAHTPVDGQAGGEAGRARRAGTAHRPGKPHPSGKASGKLESTPLVGKPHDVLAGNREADDPAIDLALSGTVFFDIVLTGLAAPPASGTEVGAEGMGSCPGGVANLAVAASRLGLRTAVAAAFGEDVYGDFVWETLETQERVDLSASRRIPHWHSPFTVSLAYRGDRSMVTHEHPSPVPQEEMACALPRARAAFVSLDEDHGVPAWAREQAEHGARIFADVGWDDSGAWSGSVLEQLRHCHAFMPNAIEAMSYTRTGSPASALSALAEYVPVAVVTDGPRGALAVDQCTGESAEVEGLVLEAIDTTGAGDVFGAAFIVGTLANWPLERRLRFANLAAALSLQHTGGSLSAPGWADIAAWWGSVHAGRGEADRRLARDYGFLADLVPLPWLPTDRRRASATIGLRN</sequence>
<comment type="caution">
    <text evidence="5">The sequence shown here is derived from an EMBL/GenBank/DDBJ whole genome shotgun (WGS) entry which is preliminary data.</text>
</comment>
<name>A0A9X3SG11_9ACTN</name>
<protein>
    <submittedName>
        <fullName evidence="5">Carbohydrate kinase family protein</fullName>
    </submittedName>
</protein>
<evidence type="ECO:0000313" key="5">
    <source>
        <dbReference type="EMBL" id="MDA0563579.1"/>
    </source>
</evidence>
<dbReference type="EMBL" id="JAJAQC010000005">
    <property type="protein sequence ID" value="MDA0563579.1"/>
    <property type="molecule type" value="Genomic_DNA"/>
</dbReference>
<dbReference type="InterPro" id="IPR052562">
    <property type="entry name" value="Ketohexokinase-related"/>
</dbReference>
<dbReference type="GO" id="GO:0016301">
    <property type="term" value="F:kinase activity"/>
    <property type="evidence" value="ECO:0007669"/>
    <property type="project" value="UniProtKB-KW"/>
</dbReference>
<evidence type="ECO:0000259" key="4">
    <source>
        <dbReference type="Pfam" id="PF00294"/>
    </source>
</evidence>
<dbReference type="Pfam" id="PF00294">
    <property type="entry name" value="PfkB"/>
    <property type="match status" value="1"/>
</dbReference>
<dbReference type="AlphaFoldDB" id="A0A9X3SG11"/>
<dbReference type="CDD" id="cd01942">
    <property type="entry name" value="ribokinase_group_A"/>
    <property type="match status" value="1"/>
</dbReference>
<dbReference type="InterPro" id="IPR002173">
    <property type="entry name" value="Carboh/pur_kinase_PfkB_CS"/>
</dbReference>
<dbReference type="PANTHER" id="PTHR42774:SF3">
    <property type="entry name" value="KETOHEXOKINASE"/>
    <property type="match status" value="1"/>
</dbReference>
<accession>A0A9X3SG11</accession>
<feature type="region of interest" description="Disordered" evidence="3">
    <location>
        <begin position="26"/>
        <end position="69"/>
    </location>
</feature>
<keyword evidence="1" id="KW-0808">Transferase</keyword>
<dbReference type="PROSITE" id="PS00584">
    <property type="entry name" value="PFKB_KINASES_2"/>
    <property type="match status" value="1"/>
</dbReference>
<reference evidence="5" key="1">
    <citation type="submission" date="2021-10" db="EMBL/GenBank/DDBJ databases">
        <title>Streptomonospora sp. nov., isolated from mangrove soil.</title>
        <authorList>
            <person name="Chen X."/>
            <person name="Ge X."/>
            <person name="Liu W."/>
        </authorList>
    </citation>
    <scope>NUCLEOTIDE SEQUENCE</scope>
    <source>
        <strain evidence="5">S1-112</strain>
    </source>
</reference>
<evidence type="ECO:0000256" key="3">
    <source>
        <dbReference type="SAM" id="MobiDB-lite"/>
    </source>
</evidence>
<dbReference type="RefSeq" id="WP_270070858.1">
    <property type="nucleotide sequence ID" value="NZ_JAJAQC010000005.1"/>
</dbReference>
<keyword evidence="6" id="KW-1185">Reference proteome</keyword>
<evidence type="ECO:0000256" key="1">
    <source>
        <dbReference type="ARBA" id="ARBA00022679"/>
    </source>
</evidence>
<feature type="domain" description="Carbohydrate kinase PfkB" evidence="4">
    <location>
        <begin position="115"/>
        <end position="372"/>
    </location>
</feature>
<evidence type="ECO:0000313" key="6">
    <source>
        <dbReference type="Proteomes" id="UP001140076"/>
    </source>
</evidence>
<proteinExistence type="predicted"/>
<keyword evidence="2 5" id="KW-0418">Kinase</keyword>
<evidence type="ECO:0000256" key="2">
    <source>
        <dbReference type="ARBA" id="ARBA00022777"/>
    </source>
</evidence>
<dbReference type="InterPro" id="IPR011611">
    <property type="entry name" value="PfkB_dom"/>
</dbReference>
<dbReference type="SUPFAM" id="SSF53613">
    <property type="entry name" value="Ribokinase-like"/>
    <property type="match status" value="1"/>
</dbReference>
<gene>
    <name evidence="5" type="ORF">LG943_04420</name>
</gene>
<dbReference type="PANTHER" id="PTHR42774">
    <property type="entry name" value="PHOSPHOTRANSFERASE SYSTEM TRANSPORT PROTEIN"/>
    <property type="match status" value="1"/>
</dbReference>
<dbReference type="InterPro" id="IPR029056">
    <property type="entry name" value="Ribokinase-like"/>
</dbReference>
<dbReference type="Proteomes" id="UP001140076">
    <property type="component" value="Unassembled WGS sequence"/>
</dbReference>
<organism evidence="5 6">
    <name type="scientific">Streptomonospora mangrovi</name>
    <dbReference type="NCBI Taxonomy" id="2883123"/>
    <lineage>
        <taxon>Bacteria</taxon>
        <taxon>Bacillati</taxon>
        <taxon>Actinomycetota</taxon>
        <taxon>Actinomycetes</taxon>
        <taxon>Streptosporangiales</taxon>
        <taxon>Nocardiopsidaceae</taxon>
        <taxon>Streptomonospora</taxon>
    </lineage>
</organism>
<feature type="compositionally biased region" description="Basic residues" evidence="3">
    <location>
        <begin position="39"/>
        <end position="50"/>
    </location>
</feature>